<evidence type="ECO:0000256" key="1">
    <source>
        <dbReference type="SAM" id="Coils"/>
    </source>
</evidence>
<evidence type="ECO:0000313" key="3">
    <source>
        <dbReference type="EMBL" id="KAG0240024.1"/>
    </source>
</evidence>
<organism evidence="3 4">
    <name type="scientific">Mortierella polycephala</name>
    <dbReference type="NCBI Taxonomy" id="41804"/>
    <lineage>
        <taxon>Eukaryota</taxon>
        <taxon>Fungi</taxon>
        <taxon>Fungi incertae sedis</taxon>
        <taxon>Mucoromycota</taxon>
        <taxon>Mortierellomycotina</taxon>
        <taxon>Mortierellomycetes</taxon>
        <taxon>Mortierellales</taxon>
        <taxon>Mortierellaceae</taxon>
        <taxon>Mortierella</taxon>
    </lineage>
</organism>
<evidence type="ECO:0000256" key="2">
    <source>
        <dbReference type="SAM" id="MobiDB-lite"/>
    </source>
</evidence>
<feature type="compositionally biased region" description="Low complexity" evidence="2">
    <location>
        <begin position="45"/>
        <end position="58"/>
    </location>
</feature>
<feature type="coiled-coil region" evidence="1">
    <location>
        <begin position="85"/>
        <end position="116"/>
    </location>
</feature>
<feature type="compositionally biased region" description="Polar residues" evidence="2">
    <location>
        <begin position="23"/>
        <end position="43"/>
    </location>
</feature>
<dbReference type="Proteomes" id="UP000726737">
    <property type="component" value="Unassembled WGS sequence"/>
</dbReference>
<evidence type="ECO:0000313" key="4">
    <source>
        <dbReference type="Proteomes" id="UP000726737"/>
    </source>
</evidence>
<feature type="region of interest" description="Disordered" evidence="2">
    <location>
        <begin position="15"/>
        <end position="84"/>
    </location>
</feature>
<protein>
    <submittedName>
        <fullName evidence="3">Uncharacterized protein</fullName>
    </submittedName>
</protein>
<proteinExistence type="predicted"/>
<accession>A0A9P6TTQ3</accession>
<reference evidence="3" key="1">
    <citation type="journal article" date="2020" name="Fungal Divers.">
        <title>Resolving the Mortierellaceae phylogeny through synthesis of multi-gene phylogenetics and phylogenomics.</title>
        <authorList>
            <person name="Vandepol N."/>
            <person name="Liber J."/>
            <person name="Desiro A."/>
            <person name="Na H."/>
            <person name="Kennedy M."/>
            <person name="Barry K."/>
            <person name="Grigoriev I.V."/>
            <person name="Miller A.N."/>
            <person name="O'Donnell K."/>
            <person name="Stajich J.E."/>
            <person name="Bonito G."/>
        </authorList>
    </citation>
    <scope>NUCLEOTIDE SEQUENCE</scope>
    <source>
        <strain evidence="3">KOD948</strain>
    </source>
</reference>
<dbReference type="AlphaFoldDB" id="A0A9P6TTQ3"/>
<sequence length="153" mass="16797">MWSIKQGRSFAAAAHAAVPTGKASGTQARARQVPEKNNANFPSLTPKARAAQATQAPALGVVPNTPPSQQGLSQPMAKSDSDQEVRALRRTVERLMEIQTEQQEQFRNEITKQQQATRTLMEQMTNMMNQQQQMMNMVIGMMQNGFGNGHAGT</sequence>
<feature type="non-terminal residue" evidence="3">
    <location>
        <position position="153"/>
    </location>
</feature>
<keyword evidence="1" id="KW-0175">Coiled coil</keyword>
<name>A0A9P6TTQ3_9FUNG</name>
<comment type="caution">
    <text evidence="3">The sequence shown here is derived from an EMBL/GenBank/DDBJ whole genome shotgun (WGS) entry which is preliminary data.</text>
</comment>
<gene>
    <name evidence="3" type="ORF">BG011_003785</name>
</gene>
<dbReference type="EMBL" id="JAAAJA010002479">
    <property type="protein sequence ID" value="KAG0240024.1"/>
    <property type="molecule type" value="Genomic_DNA"/>
</dbReference>
<keyword evidence="4" id="KW-1185">Reference proteome</keyword>